<evidence type="ECO:0000313" key="1">
    <source>
        <dbReference type="EMBL" id="KAI3689694.1"/>
    </source>
</evidence>
<gene>
    <name evidence="1" type="ORF">L2E82_47659</name>
</gene>
<comment type="caution">
    <text evidence="1">The sequence shown here is derived from an EMBL/GenBank/DDBJ whole genome shotgun (WGS) entry which is preliminary data.</text>
</comment>
<sequence>MGVAKAWRYTGGVLVLAKNHHHHHHNHKSNNPKQQNQQHLHHCLLWPPPETEAVVGGQRWRISWTVVCGVLLFVLGLVSFFAGHVASDLEWYSHRLVKQEVVRFSPGPVDIWKSKFSKFYYGCSERSPYYAPPARQLLSNGYLLIAASGGLNQQRTGITDAVIVARILNATLVIPELDHHSYWKDDSDFANIFDVDWFISFLAKDVPIVKRVPDKYMRSLEKPPYTMRVPRKSEPQFYLEEVLPILLRRRVIQLTKFDYRLASDLDEELQRLRCRVNYHALRFTKPIQNLGQKIVMEMRKMATRFIAIHLRFEPDMLAFSGCYYGGGDKERIELGEIRKRWVTLPETSPDGERKRGKCPLTPHEVGLMLRALGFENNTYLYVASGEIYGGDDTLKPLRELFPNFYTKEMLASEELQPFLPYSSQLAAIDYIVCDESDVFVTNNNGNMAKILAGRRRYMGHKRTIRPNAKKLNALFLKRDKIPWVTFAKKVKSAQQGFLGEPDEMKTGRGEFHEYPYTCICKKPFKFSDLDSNYNATQTVAKSSFNPEAETEYGRNEEYQGVHNEVAVKNSVDFLAD</sequence>
<reference evidence="1 2" key="2">
    <citation type="journal article" date="2022" name="Mol. Ecol. Resour.">
        <title>The genomes of chicory, endive, great burdock and yacon provide insights into Asteraceae paleo-polyploidization history and plant inulin production.</title>
        <authorList>
            <person name="Fan W."/>
            <person name="Wang S."/>
            <person name="Wang H."/>
            <person name="Wang A."/>
            <person name="Jiang F."/>
            <person name="Liu H."/>
            <person name="Zhao H."/>
            <person name="Xu D."/>
            <person name="Zhang Y."/>
        </authorList>
    </citation>
    <scope>NUCLEOTIDE SEQUENCE [LARGE SCALE GENOMIC DNA]</scope>
    <source>
        <strain evidence="2">cv. Punajuju</strain>
        <tissue evidence="1">Leaves</tissue>
    </source>
</reference>
<accession>A0ACB8YXL1</accession>
<evidence type="ECO:0000313" key="2">
    <source>
        <dbReference type="Proteomes" id="UP001055811"/>
    </source>
</evidence>
<name>A0ACB8YXL1_CICIN</name>
<proteinExistence type="predicted"/>
<dbReference type="Proteomes" id="UP001055811">
    <property type="component" value="Linkage Group LG09"/>
</dbReference>
<protein>
    <submittedName>
        <fullName evidence="1">Uncharacterized protein</fullName>
    </submittedName>
</protein>
<organism evidence="1 2">
    <name type="scientific">Cichorium intybus</name>
    <name type="common">Chicory</name>
    <dbReference type="NCBI Taxonomy" id="13427"/>
    <lineage>
        <taxon>Eukaryota</taxon>
        <taxon>Viridiplantae</taxon>
        <taxon>Streptophyta</taxon>
        <taxon>Embryophyta</taxon>
        <taxon>Tracheophyta</taxon>
        <taxon>Spermatophyta</taxon>
        <taxon>Magnoliopsida</taxon>
        <taxon>eudicotyledons</taxon>
        <taxon>Gunneridae</taxon>
        <taxon>Pentapetalae</taxon>
        <taxon>asterids</taxon>
        <taxon>campanulids</taxon>
        <taxon>Asterales</taxon>
        <taxon>Asteraceae</taxon>
        <taxon>Cichorioideae</taxon>
        <taxon>Cichorieae</taxon>
        <taxon>Cichoriinae</taxon>
        <taxon>Cichorium</taxon>
    </lineage>
</organism>
<dbReference type="EMBL" id="CM042017">
    <property type="protein sequence ID" value="KAI3689694.1"/>
    <property type="molecule type" value="Genomic_DNA"/>
</dbReference>
<reference evidence="2" key="1">
    <citation type="journal article" date="2022" name="Mol. Ecol. Resour.">
        <title>The genomes of chicory, endive, great burdock and yacon provide insights into Asteraceae palaeo-polyploidization history and plant inulin production.</title>
        <authorList>
            <person name="Fan W."/>
            <person name="Wang S."/>
            <person name="Wang H."/>
            <person name="Wang A."/>
            <person name="Jiang F."/>
            <person name="Liu H."/>
            <person name="Zhao H."/>
            <person name="Xu D."/>
            <person name="Zhang Y."/>
        </authorList>
    </citation>
    <scope>NUCLEOTIDE SEQUENCE [LARGE SCALE GENOMIC DNA]</scope>
    <source>
        <strain evidence="2">cv. Punajuju</strain>
    </source>
</reference>
<keyword evidence="2" id="KW-1185">Reference proteome</keyword>